<evidence type="ECO:0000256" key="2">
    <source>
        <dbReference type="ARBA" id="ARBA00022692"/>
    </source>
</evidence>
<comment type="caution">
    <text evidence="9">The sequence shown here is derived from an EMBL/GenBank/DDBJ whole genome shotgun (WGS) entry which is preliminary data.</text>
</comment>
<feature type="region of interest" description="Disordered" evidence="6">
    <location>
        <begin position="364"/>
        <end position="453"/>
    </location>
</feature>
<evidence type="ECO:0000256" key="5">
    <source>
        <dbReference type="ARBA" id="ARBA00038359"/>
    </source>
</evidence>
<feature type="region of interest" description="Disordered" evidence="6">
    <location>
        <begin position="308"/>
        <end position="328"/>
    </location>
</feature>
<dbReference type="Pfam" id="PF20684">
    <property type="entry name" value="Fung_rhodopsin"/>
    <property type="match status" value="1"/>
</dbReference>
<feature type="transmembrane region" description="Helical" evidence="7">
    <location>
        <begin position="110"/>
        <end position="128"/>
    </location>
</feature>
<feature type="transmembrane region" description="Helical" evidence="7">
    <location>
        <begin position="193"/>
        <end position="212"/>
    </location>
</feature>
<evidence type="ECO:0000256" key="7">
    <source>
        <dbReference type="SAM" id="Phobius"/>
    </source>
</evidence>
<proteinExistence type="inferred from homology"/>
<name>A0ABR3SEM2_9PEZI</name>
<dbReference type="Proteomes" id="UP001521116">
    <property type="component" value="Unassembled WGS sequence"/>
</dbReference>
<keyword evidence="10" id="KW-1185">Reference proteome</keyword>
<protein>
    <recommendedName>
        <fullName evidence="8">Rhodopsin domain-containing protein</fullName>
    </recommendedName>
</protein>
<dbReference type="EMBL" id="JAJVDC020000199">
    <property type="protein sequence ID" value="KAL1618803.1"/>
    <property type="molecule type" value="Genomic_DNA"/>
</dbReference>
<feature type="transmembrane region" description="Helical" evidence="7">
    <location>
        <begin position="67"/>
        <end position="89"/>
    </location>
</feature>
<keyword evidence="3 7" id="KW-1133">Transmembrane helix</keyword>
<gene>
    <name evidence="9" type="ORF">SLS56_010362</name>
</gene>
<evidence type="ECO:0000256" key="4">
    <source>
        <dbReference type="ARBA" id="ARBA00023136"/>
    </source>
</evidence>
<accession>A0ABR3SEM2</accession>
<evidence type="ECO:0000259" key="8">
    <source>
        <dbReference type="Pfam" id="PF20684"/>
    </source>
</evidence>
<comment type="subcellular location">
    <subcellularLocation>
        <location evidence="1">Membrane</location>
        <topology evidence="1">Multi-pass membrane protein</topology>
    </subcellularLocation>
</comment>
<keyword evidence="4 7" id="KW-0472">Membrane</keyword>
<evidence type="ECO:0000256" key="6">
    <source>
        <dbReference type="SAM" id="MobiDB-lite"/>
    </source>
</evidence>
<dbReference type="InterPro" id="IPR052337">
    <property type="entry name" value="SAT4-like"/>
</dbReference>
<evidence type="ECO:0000256" key="3">
    <source>
        <dbReference type="ARBA" id="ARBA00022989"/>
    </source>
</evidence>
<dbReference type="PANTHER" id="PTHR33048:SF47">
    <property type="entry name" value="INTEGRAL MEMBRANE PROTEIN-RELATED"/>
    <property type="match status" value="1"/>
</dbReference>
<dbReference type="PANTHER" id="PTHR33048">
    <property type="entry name" value="PTH11-LIKE INTEGRAL MEMBRANE PROTEIN (AFU_ORTHOLOGUE AFUA_5G11245)"/>
    <property type="match status" value="1"/>
</dbReference>
<keyword evidence="2 7" id="KW-0812">Transmembrane</keyword>
<evidence type="ECO:0000313" key="10">
    <source>
        <dbReference type="Proteomes" id="UP001521116"/>
    </source>
</evidence>
<feature type="transmembrane region" description="Helical" evidence="7">
    <location>
        <begin position="159"/>
        <end position="181"/>
    </location>
</feature>
<feature type="transmembrane region" description="Helical" evidence="7">
    <location>
        <begin position="27"/>
        <end position="47"/>
    </location>
</feature>
<feature type="domain" description="Rhodopsin" evidence="8">
    <location>
        <begin position="10"/>
        <end position="256"/>
    </location>
</feature>
<organism evidence="9 10">
    <name type="scientific">Neofusicoccum ribis</name>
    <dbReference type="NCBI Taxonomy" id="45134"/>
    <lineage>
        <taxon>Eukaryota</taxon>
        <taxon>Fungi</taxon>
        <taxon>Dikarya</taxon>
        <taxon>Ascomycota</taxon>
        <taxon>Pezizomycotina</taxon>
        <taxon>Dothideomycetes</taxon>
        <taxon>Dothideomycetes incertae sedis</taxon>
        <taxon>Botryosphaeriales</taxon>
        <taxon>Botryosphaeriaceae</taxon>
        <taxon>Neofusicoccum</taxon>
    </lineage>
</organism>
<evidence type="ECO:0000256" key="1">
    <source>
        <dbReference type="ARBA" id="ARBA00004141"/>
    </source>
</evidence>
<comment type="similarity">
    <text evidence="5">Belongs to the SAT4 family.</text>
</comment>
<reference evidence="9 10" key="1">
    <citation type="submission" date="2024-02" db="EMBL/GenBank/DDBJ databases">
        <title>De novo assembly and annotation of 12 fungi associated with fruit tree decline syndrome in Ontario, Canada.</title>
        <authorList>
            <person name="Sulman M."/>
            <person name="Ellouze W."/>
            <person name="Ilyukhin E."/>
        </authorList>
    </citation>
    <scope>NUCLEOTIDE SEQUENCE [LARGE SCALE GENOMIC DNA]</scope>
    <source>
        <strain evidence="9 10">M1-105</strain>
    </source>
</reference>
<feature type="compositionally biased region" description="Acidic residues" evidence="6">
    <location>
        <begin position="308"/>
        <end position="319"/>
    </location>
</feature>
<evidence type="ECO:0000313" key="9">
    <source>
        <dbReference type="EMBL" id="KAL1618803.1"/>
    </source>
</evidence>
<dbReference type="InterPro" id="IPR049326">
    <property type="entry name" value="Rhodopsin_dom_fungi"/>
</dbReference>
<sequence>MTITSAFILLRCFIRARLQSQFSTDDLFLILALAAFGVQTSFGLYAMDHGGFGRRTSQVPRDMYPTGLYWMVLCQCTYTLALLLAKLSIAFLQLRVMGLSTSTLRRLHHLSIGANVFFGLYEFFTLLFQCYPDADGAYQPVIIAAANCTNRTPVLVSVYIYSAANILLDWYYSLAMVPLIWSLQNMKPVVKVSAILILGMGFFASIATLIRLKYLVGFANSRDPLLAIVPIALWSWIEECLGMCAACIATFRPLLRLIPGLRSSRGGSGSGACGLSGGPGTPGGGVFVTWKSRLGGRVRRRGEEGWGLEDLEGGEEEEGEGRVSRRSGAVVEFGGETVATRTVDAESVVTSKDGAEVRTVVDDAESQKSILQRGRAASLGPSRHSWQTQTQPARKAEAKPAGNRADGGHANSQLWGAADFAGEREVQTNPDPTSRDDQVRAIPSSTAPLGYRK</sequence>